<evidence type="ECO:0000256" key="2">
    <source>
        <dbReference type="ARBA" id="ARBA00010447"/>
    </source>
</evidence>
<dbReference type="InterPro" id="IPR016454">
    <property type="entry name" value="Cysteine_dSase"/>
</dbReference>
<evidence type="ECO:0000259" key="6">
    <source>
        <dbReference type="Pfam" id="PF00266"/>
    </source>
</evidence>
<dbReference type="GO" id="GO:0031071">
    <property type="term" value="F:cysteine desulfurase activity"/>
    <property type="evidence" value="ECO:0007669"/>
    <property type="project" value="UniProtKB-EC"/>
</dbReference>
<evidence type="ECO:0000256" key="3">
    <source>
        <dbReference type="ARBA" id="ARBA00012239"/>
    </source>
</evidence>
<dbReference type="GO" id="GO:0008483">
    <property type="term" value="F:transaminase activity"/>
    <property type="evidence" value="ECO:0007669"/>
    <property type="project" value="UniProtKB-KW"/>
</dbReference>
<dbReference type="RefSeq" id="WP_118335637.1">
    <property type="nucleotide sequence ID" value="NZ_AP025567.1"/>
</dbReference>
<proteinExistence type="inferred from homology"/>
<dbReference type="Pfam" id="PF00266">
    <property type="entry name" value="Aminotran_5"/>
    <property type="match status" value="1"/>
</dbReference>
<dbReference type="AlphaFoldDB" id="A0A415E0I6"/>
<evidence type="ECO:0000256" key="5">
    <source>
        <dbReference type="ARBA" id="ARBA00050776"/>
    </source>
</evidence>
<evidence type="ECO:0000313" key="8">
    <source>
        <dbReference type="Proteomes" id="UP000284841"/>
    </source>
</evidence>
<sequence length="380" mass="41312">MIYFDNGATSFPKPRGMSAEMEDCILNYCGNPGRSGHYMSMKTGEKVYEARKSIAKVFNIKDPGRLTFTKNTTEALNAGLIGFLKEGDHVVTTSMEHNSVLRPLKQLEEAGVSHTIVKGDEEGFVSAEAIQSAITESTRLIVVTGASNVTGTIMPIEQIGRLAARNNIPFMLDAAQCGGCMPVDVEKCNVSMLAFPGHKGLLGPLGTGALYVAPGVEIKPLICGGTGTESRSRVQPFDFPEGYESGTINAPGIIGLGYSARFIEKVGIQTIEFYERELIKRFDDRIRNMNFVDMYGPVPAGKTGISLFNIRNVECEEVTALLNRDYGIAVRGGYHCAGLAHKTIGTWETGAVRLSVGPFNTRREIDRAVDAVWKIGKKMQ</sequence>
<dbReference type="InterPro" id="IPR015421">
    <property type="entry name" value="PyrdxlP-dep_Trfase_major"/>
</dbReference>
<dbReference type="NCBIfam" id="TIGR01977">
    <property type="entry name" value="am_tr_V_EF2568"/>
    <property type="match status" value="1"/>
</dbReference>
<comment type="caution">
    <text evidence="7">The sequence shown here is derived from an EMBL/GenBank/DDBJ whole genome shotgun (WGS) entry which is preliminary data.</text>
</comment>
<dbReference type="Gene3D" id="3.90.1150.10">
    <property type="entry name" value="Aspartate Aminotransferase, domain 1"/>
    <property type="match status" value="1"/>
</dbReference>
<dbReference type="PIRSF" id="PIRSF005572">
    <property type="entry name" value="NifS"/>
    <property type="match status" value="1"/>
</dbReference>
<keyword evidence="7" id="KW-0808">Transferase</keyword>
<name>A0A415E0I6_9FIRM</name>
<evidence type="ECO:0000313" key="7">
    <source>
        <dbReference type="EMBL" id="RHJ87120.1"/>
    </source>
</evidence>
<dbReference type="PANTHER" id="PTHR43586:SF4">
    <property type="entry name" value="ISOPENICILLIN N EPIMERASE"/>
    <property type="match status" value="1"/>
</dbReference>
<dbReference type="EMBL" id="QRMS01000003">
    <property type="protein sequence ID" value="RHJ87120.1"/>
    <property type="molecule type" value="Genomic_DNA"/>
</dbReference>
<dbReference type="InterPro" id="IPR015424">
    <property type="entry name" value="PyrdxlP-dep_Trfase"/>
</dbReference>
<dbReference type="InterPro" id="IPR000192">
    <property type="entry name" value="Aminotrans_V_dom"/>
</dbReference>
<dbReference type="EC" id="2.8.1.7" evidence="3"/>
<dbReference type="Gene3D" id="3.40.640.10">
    <property type="entry name" value="Type I PLP-dependent aspartate aminotransferase-like (Major domain)"/>
    <property type="match status" value="1"/>
</dbReference>
<gene>
    <name evidence="7" type="ORF">DW099_10455</name>
</gene>
<reference evidence="7 8" key="1">
    <citation type="submission" date="2018-08" db="EMBL/GenBank/DDBJ databases">
        <title>A genome reference for cultivated species of the human gut microbiota.</title>
        <authorList>
            <person name="Zou Y."/>
            <person name="Xue W."/>
            <person name="Luo G."/>
        </authorList>
    </citation>
    <scope>NUCLEOTIDE SEQUENCE [LARGE SCALE GENOMIC DNA]</scope>
    <source>
        <strain evidence="7 8">AM07-24</strain>
    </source>
</reference>
<accession>A0A415E0I6</accession>
<dbReference type="Proteomes" id="UP000284841">
    <property type="component" value="Unassembled WGS sequence"/>
</dbReference>
<organism evidence="7 8">
    <name type="scientific">Emergencia timonensis</name>
    <dbReference type="NCBI Taxonomy" id="1776384"/>
    <lineage>
        <taxon>Bacteria</taxon>
        <taxon>Bacillati</taxon>
        <taxon>Bacillota</taxon>
        <taxon>Clostridia</taxon>
        <taxon>Peptostreptococcales</taxon>
        <taxon>Anaerovoracaceae</taxon>
        <taxon>Emergencia</taxon>
    </lineage>
</organism>
<keyword evidence="8" id="KW-1185">Reference proteome</keyword>
<dbReference type="InterPro" id="IPR015422">
    <property type="entry name" value="PyrdxlP-dep_Trfase_small"/>
</dbReference>
<comment type="similarity">
    <text evidence="2">Belongs to the class-V pyridoxal-phosphate-dependent aminotransferase family. Csd subfamily.</text>
</comment>
<comment type="cofactor">
    <cofactor evidence="1">
        <name>pyridoxal 5'-phosphate</name>
        <dbReference type="ChEBI" id="CHEBI:597326"/>
    </cofactor>
</comment>
<feature type="domain" description="Aminotransferase class V" evidence="6">
    <location>
        <begin position="2"/>
        <end position="367"/>
    </location>
</feature>
<dbReference type="PANTHER" id="PTHR43586">
    <property type="entry name" value="CYSTEINE DESULFURASE"/>
    <property type="match status" value="1"/>
</dbReference>
<dbReference type="SUPFAM" id="SSF53383">
    <property type="entry name" value="PLP-dependent transferases"/>
    <property type="match status" value="1"/>
</dbReference>
<dbReference type="InterPro" id="IPR010969">
    <property type="entry name" value="Cys_dSase-rel_unknwn_funct"/>
</dbReference>
<evidence type="ECO:0000256" key="4">
    <source>
        <dbReference type="ARBA" id="ARBA00022898"/>
    </source>
</evidence>
<keyword evidence="4" id="KW-0663">Pyridoxal phosphate</keyword>
<dbReference type="OrthoDB" id="9804366at2"/>
<comment type="catalytic activity">
    <reaction evidence="5">
        <text>(sulfur carrier)-H + L-cysteine = (sulfur carrier)-SH + L-alanine</text>
        <dbReference type="Rhea" id="RHEA:43892"/>
        <dbReference type="Rhea" id="RHEA-COMP:14737"/>
        <dbReference type="Rhea" id="RHEA-COMP:14739"/>
        <dbReference type="ChEBI" id="CHEBI:29917"/>
        <dbReference type="ChEBI" id="CHEBI:35235"/>
        <dbReference type="ChEBI" id="CHEBI:57972"/>
        <dbReference type="ChEBI" id="CHEBI:64428"/>
        <dbReference type="EC" id="2.8.1.7"/>
    </reaction>
</comment>
<protein>
    <recommendedName>
        <fullName evidence="3">cysteine desulfurase</fullName>
        <ecNumber evidence="3">2.8.1.7</ecNumber>
    </recommendedName>
</protein>
<evidence type="ECO:0000256" key="1">
    <source>
        <dbReference type="ARBA" id="ARBA00001933"/>
    </source>
</evidence>
<dbReference type="STRING" id="1776384.GCA_900086585_00570"/>
<keyword evidence="7" id="KW-0032">Aminotransferase</keyword>